<accession>A0A4D5S2X5</accession>
<dbReference type="AlphaFoldDB" id="A0A4D5S2X5"/>
<protein>
    <submittedName>
        <fullName evidence="1">Uncharacterized protein</fullName>
    </submittedName>
</protein>
<organism evidence="1">
    <name type="scientific">Ixodes scapularis</name>
    <name type="common">Black-legged tick</name>
    <name type="synonym">Deer tick</name>
    <dbReference type="NCBI Taxonomy" id="6945"/>
    <lineage>
        <taxon>Eukaryota</taxon>
        <taxon>Metazoa</taxon>
        <taxon>Ecdysozoa</taxon>
        <taxon>Arthropoda</taxon>
        <taxon>Chelicerata</taxon>
        <taxon>Arachnida</taxon>
        <taxon>Acari</taxon>
        <taxon>Parasitiformes</taxon>
        <taxon>Ixodida</taxon>
        <taxon>Ixodoidea</taxon>
        <taxon>Ixodidae</taxon>
        <taxon>Ixodinae</taxon>
        <taxon>Ixodes</taxon>
    </lineage>
</organism>
<dbReference type="EMBL" id="GHJT01009280">
    <property type="protein sequence ID" value="MOY43251.1"/>
    <property type="molecule type" value="Transcribed_RNA"/>
</dbReference>
<sequence length="104" mass="11522">MTVALQRTLVALVVVGGEGASRLRVRVPPSKVAGFCVLRLWASSAFPVLVCAFFVSSLQKLRARSCGFRFVRKDVALPRLRFVRKRCKKGNRSGGSKIWFGHCV</sequence>
<reference evidence="1" key="1">
    <citation type="submission" date="2019-04" db="EMBL/GenBank/DDBJ databases">
        <title>An insight into the mialome of Ixodes scapularis.</title>
        <authorList>
            <person name="Ribeiro J.M."/>
            <person name="Mather T.N."/>
            <person name="Karim S."/>
        </authorList>
    </citation>
    <scope>NUCLEOTIDE SEQUENCE</scope>
</reference>
<proteinExistence type="predicted"/>
<name>A0A4D5S2X5_IXOSC</name>
<evidence type="ECO:0000313" key="1">
    <source>
        <dbReference type="EMBL" id="MOY43251.1"/>
    </source>
</evidence>